<dbReference type="RefSeq" id="WP_380794712.1">
    <property type="nucleotide sequence ID" value="NZ_JBHTKR010000008.1"/>
</dbReference>
<proteinExistence type="predicted"/>
<dbReference type="EMBL" id="JBHTKR010000008">
    <property type="protein sequence ID" value="MFD1196518.1"/>
    <property type="molecule type" value="Genomic_DNA"/>
</dbReference>
<comment type="caution">
    <text evidence="1">The sequence shown here is derived from an EMBL/GenBank/DDBJ whole genome shotgun (WGS) entry which is preliminary data.</text>
</comment>
<evidence type="ECO:0000313" key="1">
    <source>
        <dbReference type="EMBL" id="MFD1196518.1"/>
    </source>
</evidence>
<keyword evidence="2" id="KW-1185">Reference proteome</keyword>
<dbReference type="Proteomes" id="UP001597151">
    <property type="component" value="Unassembled WGS sequence"/>
</dbReference>
<name>A0ABW3TH55_9RHOB</name>
<dbReference type="PROSITE" id="PS51257">
    <property type="entry name" value="PROKAR_LIPOPROTEIN"/>
    <property type="match status" value="1"/>
</dbReference>
<sequence length="172" mass="17953">MRNLTSALLVSALVLSGCGSISESRFNPFNWFGRATVEPVQDANVNPLIPTGTGGIFANRRAARAAVVAPLAAQVSDLTVERVPGGALIRATALSDTVGAFEVSLAPVNDGVPVDGVLTYELRAFTAPAGRVPMPERARSHVAAVHVTDGDLEGVRLIRVQAARNAATSTRR</sequence>
<reference evidence="2" key="1">
    <citation type="journal article" date="2019" name="Int. J. Syst. Evol. Microbiol.">
        <title>The Global Catalogue of Microorganisms (GCM) 10K type strain sequencing project: providing services to taxonomists for standard genome sequencing and annotation.</title>
        <authorList>
            <consortium name="The Broad Institute Genomics Platform"/>
            <consortium name="The Broad Institute Genome Sequencing Center for Infectious Disease"/>
            <person name="Wu L."/>
            <person name="Ma J."/>
        </authorList>
    </citation>
    <scope>NUCLEOTIDE SEQUENCE [LARGE SCALE GENOMIC DNA]</scope>
    <source>
        <strain evidence="2">CCUG 55328</strain>
    </source>
</reference>
<evidence type="ECO:0000313" key="2">
    <source>
        <dbReference type="Proteomes" id="UP001597151"/>
    </source>
</evidence>
<gene>
    <name evidence="1" type="ORF">ACFQ3C_17760</name>
</gene>
<organism evidence="1 2">
    <name type="scientific">Seohaeicola saemankumensis</name>
    <dbReference type="NCBI Taxonomy" id="481181"/>
    <lineage>
        <taxon>Bacteria</taxon>
        <taxon>Pseudomonadati</taxon>
        <taxon>Pseudomonadota</taxon>
        <taxon>Alphaproteobacteria</taxon>
        <taxon>Rhodobacterales</taxon>
        <taxon>Roseobacteraceae</taxon>
        <taxon>Seohaeicola</taxon>
    </lineage>
</organism>
<accession>A0ABW3TH55</accession>
<evidence type="ECO:0008006" key="3">
    <source>
        <dbReference type="Google" id="ProtNLM"/>
    </source>
</evidence>
<protein>
    <recommendedName>
        <fullName evidence="3">Lipoprotein</fullName>
    </recommendedName>
</protein>